<sequence>MKRRNLAALPGLQAAAALYLARASEAKVFCADTNVVSDASCQGAHTSGQFFAADTQVDPDVYDASDAIMRKYPPPPQGASAPQSFRSLQLRQDDWYCDTDGSGVGRAGGNGAIIVGYFGRGIGSSGG</sequence>
<organism evidence="2 3">
    <name type="scientific">Colletotrichum higginsianum (strain IMI 349063)</name>
    <name type="common">Crucifer anthracnose fungus</name>
    <dbReference type="NCBI Taxonomy" id="759273"/>
    <lineage>
        <taxon>Eukaryota</taxon>
        <taxon>Fungi</taxon>
        <taxon>Dikarya</taxon>
        <taxon>Ascomycota</taxon>
        <taxon>Pezizomycotina</taxon>
        <taxon>Sordariomycetes</taxon>
        <taxon>Hypocreomycetidae</taxon>
        <taxon>Glomerellales</taxon>
        <taxon>Glomerellaceae</taxon>
        <taxon>Colletotrichum</taxon>
        <taxon>Colletotrichum destructivum species complex</taxon>
    </lineage>
</organism>
<dbReference type="KEGG" id="chig:CH63R_09582"/>
<gene>
    <name evidence="2" type="ORF">CH63R_09582</name>
</gene>
<keyword evidence="1" id="KW-0732">Signal</keyword>
<dbReference type="RefSeq" id="XP_018156579.1">
    <property type="nucleotide sequence ID" value="XM_018304556.1"/>
</dbReference>
<feature type="signal peptide" evidence="1">
    <location>
        <begin position="1"/>
        <end position="26"/>
    </location>
</feature>
<evidence type="ECO:0000256" key="1">
    <source>
        <dbReference type="SAM" id="SignalP"/>
    </source>
</evidence>
<name>A0A1B7Y7N6_COLHI</name>
<dbReference type="EMBL" id="LTAN01000006">
    <property type="protein sequence ID" value="OBR08061.1"/>
    <property type="molecule type" value="Genomic_DNA"/>
</dbReference>
<feature type="chain" id="PRO_5008601400" evidence="1">
    <location>
        <begin position="27"/>
        <end position="127"/>
    </location>
</feature>
<dbReference type="GeneID" id="28868663"/>
<reference evidence="3" key="1">
    <citation type="journal article" date="2017" name="BMC Genomics">
        <title>Gapless genome assembly of Colletotrichum higginsianum reveals chromosome structure and association of transposable elements with secondary metabolite gene clusters.</title>
        <authorList>
            <person name="Dallery J.-F."/>
            <person name="Lapalu N."/>
            <person name="Zampounis A."/>
            <person name="Pigne S."/>
            <person name="Luyten I."/>
            <person name="Amselem J."/>
            <person name="Wittenberg A.H.J."/>
            <person name="Zhou S."/>
            <person name="de Queiroz M.V."/>
            <person name="Robin G.P."/>
            <person name="Auger A."/>
            <person name="Hainaut M."/>
            <person name="Henrissat B."/>
            <person name="Kim K.-T."/>
            <person name="Lee Y.-H."/>
            <person name="Lespinet O."/>
            <person name="Schwartz D.C."/>
            <person name="Thon M.R."/>
            <person name="O'Connell R.J."/>
        </authorList>
    </citation>
    <scope>NUCLEOTIDE SEQUENCE [LARGE SCALE GENOMIC DNA]</scope>
    <source>
        <strain evidence="3">IMI 349063</strain>
    </source>
</reference>
<dbReference type="VEuPathDB" id="FungiDB:CH63R_09582"/>
<evidence type="ECO:0000313" key="2">
    <source>
        <dbReference type="EMBL" id="OBR08061.1"/>
    </source>
</evidence>
<keyword evidence="3" id="KW-1185">Reference proteome</keyword>
<comment type="caution">
    <text evidence="2">The sequence shown here is derived from an EMBL/GenBank/DDBJ whole genome shotgun (WGS) entry which is preliminary data.</text>
</comment>
<protein>
    <submittedName>
        <fullName evidence="2">EC41 protein</fullName>
    </submittedName>
</protein>
<evidence type="ECO:0000313" key="3">
    <source>
        <dbReference type="Proteomes" id="UP000092177"/>
    </source>
</evidence>
<dbReference type="Proteomes" id="UP000092177">
    <property type="component" value="Chromosome 6"/>
</dbReference>
<dbReference type="AlphaFoldDB" id="A0A1B7Y7N6"/>
<proteinExistence type="predicted"/>
<accession>A0A1B7Y7N6</accession>